<dbReference type="Pfam" id="PF16132">
    <property type="entry name" value="DUF4843"/>
    <property type="match status" value="1"/>
</dbReference>
<dbReference type="PROSITE" id="PS51257">
    <property type="entry name" value="PROKAR_LIPOPROTEIN"/>
    <property type="match status" value="1"/>
</dbReference>
<dbReference type="AlphaFoldDB" id="A0A8T4H8C6"/>
<evidence type="ECO:0000313" key="2">
    <source>
        <dbReference type="Proteomes" id="UP000679691"/>
    </source>
</evidence>
<dbReference type="InterPro" id="IPR032299">
    <property type="entry name" value="DUF4843"/>
</dbReference>
<keyword evidence="2" id="KW-1185">Reference proteome</keyword>
<reference evidence="1" key="1">
    <citation type="submission" date="2021-03" db="EMBL/GenBank/DDBJ databases">
        <authorList>
            <person name="Lu T."/>
            <person name="Wang Q."/>
            <person name="Han X."/>
        </authorList>
    </citation>
    <scope>NUCLEOTIDE SEQUENCE</scope>
    <source>
        <strain evidence="1">WQ 2009</strain>
    </source>
</reference>
<proteinExistence type="predicted"/>
<organism evidence="1 2">
    <name type="scientific">Rhinopithecimicrobium faecis</name>
    <dbReference type="NCBI Taxonomy" id="2820698"/>
    <lineage>
        <taxon>Bacteria</taxon>
        <taxon>Pseudomonadati</taxon>
        <taxon>Bacteroidota</taxon>
        <taxon>Sphingobacteriia</taxon>
        <taxon>Sphingobacteriales</taxon>
        <taxon>Sphingobacteriaceae</taxon>
        <taxon>Rhinopithecimicrobium</taxon>
    </lineage>
</organism>
<protein>
    <submittedName>
        <fullName evidence="1">DUF4843 domain-containing protein</fullName>
    </submittedName>
</protein>
<dbReference type="RefSeq" id="WP_353546106.1">
    <property type="nucleotide sequence ID" value="NZ_JAGKSB010000003.1"/>
</dbReference>
<name>A0A8T4H8C6_9SPHI</name>
<sequence length="247" mass="27979">MNRILIFLLLIFAACKKAEIPRYSGGSSLSFMYAEDSLSYSFVLEGAGRMVDTIYIPIYLTGLLSDQDRAFELEILPQSTAVKGQHYELTDMLFPAKATTYSYPIIIYNHADLTKAPKTLKIGFRENKNFQLGATGSFQNLGATAQNGDPNFVYTFPTFQLKLTNVLAKPTTWNVETDYYFGAYSNAKFLFMMEVLKMHDFRTTSRGGKVEYADILNFLQRLRIGLKNYELSHGGPLLDEFGQRVII</sequence>
<dbReference type="Proteomes" id="UP000679691">
    <property type="component" value="Unassembled WGS sequence"/>
</dbReference>
<comment type="caution">
    <text evidence="1">The sequence shown here is derived from an EMBL/GenBank/DDBJ whole genome shotgun (WGS) entry which is preliminary data.</text>
</comment>
<evidence type="ECO:0000313" key="1">
    <source>
        <dbReference type="EMBL" id="MBP3942623.1"/>
    </source>
</evidence>
<accession>A0A8T4H8C6</accession>
<dbReference type="EMBL" id="JAGKSB010000003">
    <property type="protein sequence ID" value="MBP3942623.1"/>
    <property type="molecule type" value="Genomic_DNA"/>
</dbReference>
<gene>
    <name evidence="1" type="ORF">J5U18_03435</name>
</gene>